<feature type="transmembrane region" description="Helical" evidence="1">
    <location>
        <begin position="49"/>
        <end position="72"/>
    </location>
</feature>
<gene>
    <name evidence="2" type="ORF">SDC9_200305</name>
</gene>
<organism evidence="2">
    <name type="scientific">bioreactor metagenome</name>
    <dbReference type="NCBI Taxonomy" id="1076179"/>
    <lineage>
        <taxon>unclassified sequences</taxon>
        <taxon>metagenomes</taxon>
        <taxon>ecological metagenomes</taxon>
    </lineage>
</organism>
<keyword evidence="1" id="KW-0472">Membrane</keyword>
<keyword evidence="1" id="KW-0812">Transmembrane</keyword>
<keyword evidence="1" id="KW-1133">Transmembrane helix</keyword>
<dbReference type="AlphaFoldDB" id="A0A645IZL7"/>
<evidence type="ECO:0000256" key="1">
    <source>
        <dbReference type="SAM" id="Phobius"/>
    </source>
</evidence>
<name>A0A645IZL7_9ZZZZ</name>
<protein>
    <submittedName>
        <fullName evidence="2">Uncharacterized protein</fullName>
    </submittedName>
</protein>
<proteinExistence type="predicted"/>
<comment type="caution">
    <text evidence="2">The sequence shown here is derived from an EMBL/GenBank/DDBJ whole genome shotgun (WGS) entry which is preliminary data.</text>
</comment>
<sequence>MQRGDFFPRIGSVFTVDALCKKRFLLPCKVSDTLQIIQNYRRKLTFPDVMGGAGFLAILLVGGAGEVVFALVHGVGTVQN</sequence>
<accession>A0A645IZL7</accession>
<dbReference type="EMBL" id="VSSQ01118956">
    <property type="protein sequence ID" value="MPN52643.1"/>
    <property type="molecule type" value="Genomic_DNA"/>
</dbReference>
<evidence type="ECO:0000313" key="2">
    <source>
        <dbReference type="EMBL" id="MPN52643.1"/>
    </source>
</evidence>
<reference evidence="2" key="1">
    <citation type="submission" date="2019-08" db="EMBL/GenBank/DDBJ databases">
        <authorList>
            <person name="Kucharzyk K."/>
            <person name="Murdoch R.W."/>
            <person name="Higgins S."/>
            <person name="Loffler F."/>
        </authorList>
    </citation>
    <scope>NUCLEOTIDE SEQUENCE</scope>
</reference>